<organism evidence="1 2">
    <name type="scientific">Marinithermus hydrothermalis (strain DSM 14884 / JCM 11576 / T1)</name>
    <dbReference type="NCBI Taxonomy" id="869210"/>
    <lineage>
        <taxon>Bacteria</taxon>
        <taxon>Thermotogati</taxon>
        <taxon>Deinococcota</taxon>
        <taxon>Deinococci</taxon>
        <taxon>Thermales</taxon>
        <taxon>Thermaceae</taxon>
        <taxon>Marinithermus</taxon>
    </lineage>
</organism>
<dbReference type="HOGENOM" id="CLU_3374543_0_0_0"/>
<gene>
    <name evidence="1" type="ordered locus">Marky_0316</name>
</gene>
<evidence type="ECO:0000313" key="2">
    <source>
        <dbReference type="Proteomes" id="UP000007030"/>
    </source>
</evidence>
<sequence>MRGAWDKGILPDLLRVEAPGFWEGSGRQLREGFR</sequence>
<dbReference type="Proteomes" id="UP000007030">
    <property type="component" value="Chromosome"/>
</dbReference>
<dbReference type="AlphaFoldDB" id="F2NPX0"/>
<dbReference type="EMBL" id="CP002630">
    <property type="protein sequence ID" value="AEB11071.1"/>
    <property type="molecule type" value="Genomic_DNA"/>
</dbReference>
<keyword evidence="2" id="KW-1185">Reference proteome</keyword>
<dbReference type="KEGG" id="mhd:Marky_0316"/>
<reference evidence="1 2" key="1">
    <citation type="journal article" date="2012" name="Stand. Genomic Sci.">
        <title>Complete genome sequence of the aerobic, heterotroph Marinithermus hydrothermalis type strain (T1(T)) from a deep-sea hydrothermal vent chimney.</title>
        <authorList>
            <person name="Copeland A."/>
            <person name="Gu W."/>
            <person name="Yasawong M."/>
            <person name="Lapidus A."/>
            <person name="Lucas S."/>
            <person name="Deshpande S."/>
            <person name="Pagani I."/>
            <person name="Tapia R."/>
            <person name="Cheng J.F."/>
            <person name="Goodwin L.A."/>
            <person name="Pitluck S."/>
            <person name="Liolios K."/>
            <person name="Ivanova N."/>
            <person name="Mavromatis K."/>
            <person name="Mikhailova N."/>
            <person name="Pati A."/>
            <person name="Chen A."/>
            <person name="Palaniappan K."/>
            <person name="Land M."/>
            <person name="Pan C."/>
            <person name="Brambilla E.M."/>
            <person name="Rohde M."/>
            <person name="Tindall B.J."/>
            <person name="Sikorski J."/>
            <person name="Goker M."/>
            <person name="Detter J.C."/>
            <person name="Bristow J."/>
            <person name="Eisen J.A."/>
            <person name="Markowitz V."/>
            <person name="Hugenholtz P."/>
            <person name="Kyrpides N.C."/>
            <person name="Klenk H.P."/>
            <person name="Woyke T."/>
        </authorList>
    </citation>
    <scope>NUCLEOTIDE SEQUENCE [LARGE SCALE GENOMIC DNA]</scope>
    <source>
        <strain evidence="2">DSM 14884 / JCM 11576 / T1</strain>
    </source>
</reference>
<evidence type="ECO:0000313" key="1">
    <source>
        <dbReference type="EMBL" id="AEB11071.1"/>
    </source>
</evidence>
<protein>
    <submittedName>
        <fullName evidence="1">Uncharacterized protein</fullName>
    </submittedName>
</protein>
<proteinExistence type="predicted"/>
<name>F2NPX0_MARHT</name>
<accession>F2NPX0</accession>
<dbReference type="STRING" id="869210.Marky_0316"/>